<dbReference type="CDD" id="cd00146">
    <property type="entry name" value="PKD"/>
    <property type="match status" value="1"/>
</dbReference>
<keyword evidence="2" id="KW-1185">Reference proteome</keyword>
<accession>A0A0D8BC72</accession>
<evidence type="ECO:0000313" key="1">
    <source>
        <dbReference type="EMBL" id="KJE20987.1"/>
    </source>
</evidence>
<dbReference type="EMBL" id="JYFN01000046">
    <property type="protein sequence ID" value="KJE20987.1"/>
    <property type="molecule type" value="Genomic_DNA"/>
</dbReference>
<reference evidence="2" key="1">
    <citation type="submission" date="2015-02" db="EMBL/GenBank/DDBJ databases">
        <title>Draft Genome of Frankia sp. CpI1-S.</title>
        <authorList>
            <person name="Oshone R.T."/>
            <person name="Ngom M."/>
            <person name="Ghodhbane-Gtari F."/>
            <person name="Gtari M."/>
            <person name="Morris K."/>
            <person name="Thomas K."/>
            <person name="Sen A."/>
            <person name="Tisa L.S."/>
        </authorList>
    </citation>
    <scope>NUCLEOTIDE SEQUENCE [LARGE SCALE GENOMIC DNA]</scope>
    <source>
        <strain evidence="2">CpI1-S</strain>
    </source>
</reference>
<proteinExistence type="predicted"/>
<dbReference type="RefSeq" id="WP_044887190.1">
    <property type="nucleotide sequence ID" value="NZ_JYFN01000046.1"/>
</dbReference>
<dbReference type="PATRIC" id="fig|1502723.3.peg.4626"/>
<evidence type="ECO:0000313" key="2">
    <source>
        <dbReference type="Proteomes" id="UP000032545"/>
    </source>
</evidence>
<dbReference type="OrthoDB" id="906600at2"/>
<gene>
    <name evidence="1" type="ORF">FF36_04668</name>
</gene>
<comment type="caution">
    <text evidence="1">The sequence shown here is derived from an EMBL/GenBank/DDBJ whole genome shotgun (WGS) entry which is preliminary data.</text>
</comment>
<protein>
    <submittedName>
        <fullName evidence="1">Tannase and feruloyl esterase</fullName>
    </submittedName>
</protein>
<reference evidence="1 2" key="2">
    <citation type="journal article" date="2016" name="Genome Announc.">
        <title>Permanent Draft Genome Sequences for Two Variants of Frankia sp. Strain CpI1, the First Frankia Strain Isolated from Root Nodules of Comptonia peregrina.</title>
        <authorList>
            <person name="Oshone R."/>
            <person name="Hurst S.G.IV."/>
            <person name="Abebe-Akele F."/>
            <person name="Simpson S."/>
            <person name="Morris K."/>
            <person name="Thomas W.K."/>
            <person name="Tisa L.S."/>
        </authorList>
    </citation>
    <scope>NUCLEOTIDE SEQUENCE [LARGE SCALE GENOMIC DNA]</scope>
    <source>
        <strain evidence="2">CpI1-S</strain>
    </source>
</reference>
<sequence>MDVDGKIEVASYIPADSFFGSPYIDSDVWRESPLPHRHVHGGFQDTDTRFTFYFPTEDSYDGRLFHPLEGAHAGHEDAFGGPMGDVIGGLVLISRLGGYMVESNSGHIGDDIDPRGGDDPTLYGHRASVETARFSKHVAAQIYGAPPHHAYVWGGSGGGRRSPLCLEYGTGVYDGALPFMGGGEIAAHGVTTLMKGAQVMAFASMFNVQRLLRRQAAGVVDAMRPGGSGDPYAGLTTHQREELANLYQLGYPRGDEFMIFSPMGQIWLWSSIADRLASEDADYFTSFWTKPGYVGHDAPDAVADDLLDVTTTVSRVVTGGELLTDPAYAGPEYGGLRVMASLMSAGPDLPMAIEVEGLGDGYRLGAGLQLLSGKAKGRQLYCMGHAGDLLSADGVAEANLLRFRDVEVGDEIHVDNRRFLAFCYYYRHHLMDEPAFDFLRPDGRPIYPQNRVPTMSPLMGVAYSGQYEGKLLWVHHTHDASLWPPQGLVYEAAVRAVRGPEAAGERFRLRWTENAEHIPPAYLPSAPDRATSTWLIDYLPVIEQSLLDLVAWVEQGVEPAGSHYEFRDGRVVLPARAAERGGIQPVVSATVDGGERAEVPAGTAVTLRVDAEVPPGAGTIVAVEWDLDGSGSFADPADVVGTPTAVSLTRTHTYPTPGTRFATARVWSHRDGDRDAVHRRIPNVASVRIVVT</sequence>
<name>A0A0D8BC72_9ACTN</name>
<organism evidence="1 2">
    <name type="scientific">Frankia torreyi</name>
    <dbReference type="NCBI Taxonomy" id="1856"/>
    <lineage>
        <taxon>Bacteria</taxon>
        <taxon>Bacillati</taxon>
        <taxon>Actinomycetota</taxon>
        <taxon>Actinomycetes</taxon>
        <taxon>Frankiales</taxon>
        <taxon>Frankiaceae</taxon>
        <taxon>Frankia</taxon>
    </lineage>
</organism>
<dbReference type="Proteomes" id="UP000032545">
    <property type="component" value="Unassembled WGS sequence"/>
</dbReference>
<dbReference type="AlphaFoldDB" id="A0A0D8BC72"/>